<comment type="subcellular location">
    <subcellularLocation>
        <location evidence="1">Cell membrane</location>
        <topology evidence="1">Multi-pass membrane protein</topology>
    </subcellularLocation>
</comment>
<keyword evidence="3" id="KW-1003">Cell membrane</keyword>
<feature type="transmembrane region" description="Helical" evidence="7">
    <location>
        <begin position="120"/>
        <end position="141"/>
    </location>
</feature>
<evidence type="ECO:0000256" key="7">
    <source>
        <dbReference type="SAM" id="Phobius"/>
    </source>
</evidence>
<gene>
    <name evidence="9" type="ORF">ACFOHJ_20340</name>
</gene>
<keyword evidence="5 7" id="KW-1133">Transmembrane helix</keyword>
<sequence>MIAIETFVRILDLGGTFVFAISGAVAAVNRRLDIFGILVLSFVAGNFGGISRDVLIGAVPPAALTDGRYLLVSVLAGLVTFFLYAGVDRLHAPVLLFDAAGLAFFAVAGAQKALEFNLSPVMAALLGMLTGIGGGMTRDVLLMDIPQVLRSDLYAVAALAGASIVVVGHVLGASYGISAVAGGATCFGLRFGAMRYGLRLPAAHLSARHRAGVRTSDDRKPH</sequence>
<evidence type="ECO:0000313" key="9">
    <source>
        <dbReference type="EMBL" id="MFC3208574.1"/>
    </source>
</evidence>
<organism evidence="9 10">
    <name type="scientific">Aquamicrobium soli</name>
    <dbReference type="NCBI Taxonomy" id="1811518"/>
    <lineage>
        <taxon>Bacteria</taxon>
        <taxon>Pseudomonadati</taxon>
        <taxon>Pseudomonadota</taxon>
        <taxon>Alphaproteobacteria</taxon>
        <taxon>Hyphomicrobiales</taxon>
        <taxon>Phyllobacteriaceae</taxon>
        <taxon>Aquamicrobium</taxon>
    </lineage>
</organism>
<dbReference type="InterPro" id="IPR005115">
    <property type="entry name" value="Gly_transporter"/>
</dbReference>
<dbReference type="PANTHER" id="PTHR30506">
    <property type="entry name" value="INNER MEMBRANE PROTEIN"/>
    <property type="match status" value="1"/>
</dbReference>
<evidence type="ECO:0000256" key="2">
    <source>
        <dbReference type="ARBA" id="ARBA00008193"/>
    </source>
</evidence>
<proteinExistence type="inferred from homology"/>
<feature type="transmembrane region" description="Helical" evidence="7">
    <location>
        <begin position="32"/>
        <end position="49"/>
    </location>
</feature>
<reference evidence="10" key="1">
    <citation type="journal article" date="2019" name="Int. J. Syst. Evol. Microbiol.">
        <title>The Global Catalogue of Microorganisms (GCM) 10K type strain sequencing project: providing services to taxonomists for standard genome sequencing and annotation.</title>
        <authorList>
            <consortium name="The Broad Institute Genomics Platform"/>
            <consortium name="The Broad Institute Genome Sequencing Center for Infectious Disease"/>
            <person name="Wu L."/>
            <person name="Ma J."/>
        </authorList>
    </citation>
    <scope>NUCLEOTIDE SEQUENCE [LARGE SCALE GENOMIC DNA]</scope>
    <source>
        <strain evidence="10">KCTC 52165</strain>
    </source>
</reference>
<name>A0ABV7KHF6_9HYPH</name>
<feature type="transmembrane region" description="Helical" evidence="7">
    <location>
        <begin position="6"/>
        <end position="25"/>
    </location>
</feature>
<accession>A0ABV7KHF6</accession>
<feature type="domain" description="Glycine transporter" evidence="8">
    <location>
        <begin position="96"/>
        <end position="168"/>
    </location>
</feature>
<protein>
    <submittedName>
        <fullName evidence="9">Trimeric intracellular cation channel family protein</fullName>
    </submittedName>
</protein>
<evidence type="ECO:0000256" key="3">
    <source>
        <dbReference type="ARBA" id="ARBA00022475"/>
    </source>
</evidence>
<evidence type="ECO:0000256" key="1">
    <source>
        <dbReference type="ARBA" id="ARBA00004651"/>
    </source>
</evidence>
<comment type="similarity">
    <text evidence="2">Belongs to the UPF0126 family.</text>
</comment>
<dbReference type="EMBL" id="JBHRTK010000026">
    <property type="protein sequence ID" value="MFC3208574.1"/>
    <property type="molecule type" value="Genomic_DNA"/>
</dbReference>
<comment type="caution">
    <text evidence="9">The sequence shown here is derived from an EMBL/GenBank/DDBJ whole genome shotgun (WGS) entry which is preliminary data.</text>
</comment>
<keyword evidence="4 7" id="KW-0812">Transmembrane</keyword>
<dbReference type="PANTHER" id="PTHR30506:SF3">
    <property type="entry name" value="UPF0126 INNER MEMBRANE PROTEIN YADS-RELATED"/>
    <property type="match status" value="1"/>
</dbReference>
<feature type="transmembrane region" description="Helical" evidence="7">
    <location>
        <begin position="69"/>
        <end position="87"/>
    </location>
</feature>
<evidence type="ECO:0000256" key="6">
    <source>
        <dbReference type="ARBA" id="ARBA00023136"/>
    </source>
</evidence>
<dbReference type="Pfam" id="PF03458">
    <property type="entry name" value="Gly_transporter"/>
    <property type="match status" value="2"/>
</dbReference>
<feature type="transmembrane region" description="Helical" evidence="7">
    <location>
        <begin position="153"/>
        <end position="171"/>
    </location>
</feature>
<evidence type="ECO:0000256" key="4">
    <source>
        <dbReference type="ARBA" id="ARBA00022692"/>
    </source>
</evidence>
<dbReference type="Proteomes" id="UP001595583">
    <property type="component" value="Unassembled WGS sequence"/>
</dbReference>
<evidence type="ECO:0000313" key="10">
    <source>
        <dbReference type="Proteomes" id="UP001595583"/>
    </source>
</evidence>
<keyword evidence="10" id="KW-1185">Reference proteome</keyword>
<feature type="domain" description="Glycine transporter" evidence="8">
    <location>
        <begin position="10"/>
        <end position="84"/>
    </location>
</feature>
<keyword evidence="6 7" id="KW-0472">Membrane</keyword>
<evidence type="ECO:0000259" key="8">
    <source>
        <dbReference type="Pfam" id="PF03458"/>
    </source>
</evidence>
<evidence type="ECO:0000256" key="5">
    <source>
        <dbReference type="ARBA" id="ARBA00022989"/>
    </source>
</evidence>
<dbReference type="RefSeq" id="WP_378224075.1">
    <property type="nucleotide sequence ID" value="NZ_JBHRTK010000026.1"/>
</dbReference>
<feature type="transmembrane region" description="Helical" evidence="7">
    <location>
        <begin position="94"/>
        <end position="114"/>
    </location>
</feature>